<sequence length="356" mass="39692">MRYFSKHCCAVCRLVLSTLFIVFLSACSSPYIADDINEYQQRLSRVLDTELVSPASQAGLASSLAYPTRNDLLKQPTSIGINLTQFHQLQQCELGNLVAEHNTALGKIQHFSQRLHYEQQFIAALNDCMTLANAAQSATNEWGKLTATMSQWQRIKQAEYPLHWSNMLVLSDETKAAFSRARPALLYQDTIDIAGQVSLFKQVTALAEPQYQPGQSIEASLQAISASRLPASIWLAQQHIATQLPPITAALKTQLTALDCTATTPEKANVLRNVFYLFFIDKIQPAGARINAFTYQFAPVMNTWLASPALPDSFKQYLRSQQRHFAAYQQAMDDHVTLWQGFLSRCNLSPVAPSSA</sequence>
<dbReference type="Pfam" id="PF11279">
    <property type="entry name" value="DUF3080"/>
    <property type="match status" value="1"/>
</dbReference>
<dbReference type="EMBL" id="JAQQXP010000001">
    <property type="protein sequence ID" value="MDC8831434.1"/>
    <property type="molecule type" value="Genomic_DNA"/>
</dbReference>
<dbReference type="PROSITE" id="PS51257">
    <property type="entry name" value="PROKAR_LIPOPROTEIN"/>
    <property type="match status" value="1"/>
</dbReference>
<dbReference type="InterPro" id="IPR021431">
    <property type="entry name" value="DUF3080"/>
</dbReference>
<keyword evidence="3" id="KW-1185">Reference proteome</keyword>
<name>A0ABT5L321_9ALTE</name>
<dbReference type="Proteomes" id="UP001218788">
    <property type="component" value="Unassembled WGS sequence"/>
</dbReference>
<dbReference type="RefSeq" id="WP_273640740.1">
    <property type="nucleotide sequence ID" value="NZ_JAQQXP010000001.1"/>
</dbReference>
<protein>
    <submittedName>
        <fullName evidence="2">DUF3080 family protein</fullName>
    </submittedName>
</protein>
<evidence type="ECO:0000313" key="2">
    <source>
        <dbReference type="EMBL" id="MDC8831434.1"/>
    </source>
</evidence>
<keyword evidence="1" id="KW-0732">Signal</keyword>
<accession>A0ABT5L321</accession>
<evidence type="ECO:0000313" key="3">
    <source>
        <dbReference type="Proteomes" id="UP001218788"/>
    </source>
</evidence>
<feature type="signal peptide" evidence="1">
    <location>
        <begin position="1"/>
        <end position="33"/>
    </location>
</feature>
<evidence type="ECO:0000256" key="1">
    <source>
        <dbReference type="SAM" id="SignalP"/>
    </source>
</evidence>
<gene>
    <name evidence="2" type="ORF">OIK42_11750</name>
</gene>
<comment type="caution">
    <text evidence="2">The sequence shown here is derived from an EMBL/GenBank/DDBJ whole genome shotgun (WGS) entry which is preliminary data.</text>
</comment>
<organism evidence="2 3">
    <name type="scientific">Alteromonas gilva</name>
    <dbReference type="NCBI Taxonomy" id="2987522"/>
    <lineage>
        <taxon>Bacteria</taxon>
        <taxon>Pseudomonadati</taxon>
        <taxon>Pseudomonadota</taxon>
        <taxon>Gammaproteobacteria</taxon>
        <taxon>Alteromonadales</taxon>
        <taxon>Alteromonadaceae</taxon>
        <taxon>Alteromonas/Salinimonas group</taxon>
        <taxon>Alteromonas</taxon>
    </lineage>
</organism>
<reference evidence="2 3" key="1">
    <citation type="submission" date="2022-10" db="EMBL/GenBank/DDBJ databases">
        <title>Alteromonas sp. chi3 Genome sequencing.</title>
        <authorList>
            <person name="Park S."/>
        </authorList>
    </citation>
    <scope>NUCLEOTIDE SEQUENCE [LARGE SCALE GENOMIC DNA]</scope>
    <source>
        <strain evidence="3">chi3</strain>
    </source>
</reference>
<proteinExistence type="predicted"/>
<feature type="chain" id="PRO_5046429861" evidence="1">
    <location>
        <begin position="34"/>
        <end position="356"/>
    </location>
</feature>